<accession>A0AAX3QME1</accession>
<dbReference type="AlphaFoldDB" id="A0AAX3QME1"/>
<evidence type="ECO:0000313" key="2">
    <source>
        <dbReference type="Proteomes" id="UP001221092"/>
    </source>
</evidence>
<name>A0AAX3QME1_9BACI</name>
<sequence length="435" mass="51082">MKYQLEYDKVLITNEDFVLEKTGEIISSVSMWIRFGKVFEGNPSDGLYTYIEEADSTLLGLLRVSYDSETKKFSYHPHEVLGDNYEVVRYTKDVGVGVGFAEEHIISKEEFDEIIEKYGHFFATDKSLQNCAYWVHKIEENDNQNNEVETIEEYFSMALGVSKSETYGYIARYSEEVPVWCFLLKRDGAKGEKYYGEHCPLNNINLEDLIKVFSLFSKQNRKIFVDTEGYLYKDRDYLFKNEFVLNPKPLEKNALNLDNCTLEEFIIEENLYDSDKEAYGYIARASEEQPVWCLFLSSEDSEGEKYCSGHYPLHITDMEDLIKVFSWYSKHEKSLIVNTEDYFFAREIKEMKYPNRVENNLSNSTNYLIEKEYDNRFLIHRELEDIEISRYSEDEICVYNGKRYLGSIIICSSEEEAIAVVKSYWRAIDILTEGD</sequence>
<evidence type="ECO:0008006" key="3">
    <source>
        <dbReference type="Google" id="ProtNLM"/>
    </source>
</evidence>
<keyword evidence="1" id="KW-0614">Plasmid</keyword>
<organism evidence="1 2">
    <name type="scientific">Bacillus paranthracis</name>
    <dbReference type="NCBI Taxonomy" id="2026186"/>
    <lineage>
        <taxon>Bacteria</taxon>
        <taxon>Bacillati</taxon>
        <taxon>Bacillota</taxon>
        <taxon>Bacilli</taxon>
        <taxon>Bacillales</taxon>
        <taxon>Bacillaceae</taxon>
        <taxon>Bacillus</taxon>
        <taxon>Bacillus cereus group</taxon>
    </lineage>
</organism>
<evidence type="ECO:0000313" key="1">
    <source>
        <dbReference type="EMBL" id="WES09603.1"/>
    </source>
</evidence>
<proteinExistence type="predicted"/>
<geneLocation type="plasmid" evidence="1 2">
    <name>p.BC006.1</name>
</geneLocation>
<dbReference type="EMBL" id="CP119630">
    <property type="protein sequence ID" value="WES09603.1"/>
    <property type="molecule type" value="Genomic_DNA"/>
</dbReference>
<reference evidence="1" key="1">
    <citation type="submission" date="2023-03" db="EMBL/GenBank/DDBJ databases">
        <authorList>
            <person name="Liu Z."/>
        </authorList>
    </citation>
    <scope>NUCLEOTIDE SEQUENCE</scope>
    <source>
        <strain evidence="1">Bc006</strain>
        <plasmid evidence="1">p.BC006.1</plasmid>
    </source>
</reference>
<dbReference type="RefSeq" id="WP_276105288.1">
    <property type="nucleotide sequence ID" value="NZ_CP119630.1"/>
</dbReference>
<dbReference type="Proteomes" id="UP001221092">
    <property type="component" value="Plasmid p.BC006.1"/>
</dbReference>
<gene>
    <name evidence="1" type="ORF">P3K65_27650</name>
</gene>
<protein>
    <recommendedName>
        <fullName evidence="3">SMI1/KNR4 family protein</fullName>
    </recommendedName>
</protein>